<dbReference type="PANTHER" id="PTHR43179">
    <property type="entry name" value="RHAMNOSYLTRANSFERASE WBBL"/>
    <property type="match status" value="1"/>
</dbReference>
<dbReference type="InterPro" id="IPR029044">
    <property type="entry name" value="Nucleotide-diphossugar_trans"/>
</dbReference>
<reference evidence="2 3" key="1">
    <citation type="submission" date="2013-10" db="EMBL/GenBank/DDBJ databases">
        <title>The Genome Sequence of Ruminococcus gnavus CC55_001C.</title>
        <authorList>
            <consortium name="The Broad Institute Genomics Platform"/>
            <person name="Earl A."/>
            <person name="Allen-Vercoe E."/>
            <person name="Daigneault M."/>
            <person name="Young S.K."/>
            <person name="Zeng Q."/>
            <person name="Gargeya S."/>
            <person name="Fitzgerald M."/>
            <person name="Abouelleil A."/>
            <person name="Alvarado L."/>
            <person name="Chapman S.B."/>
            <person name="Gainer-Dewar J."/>
            <person name="Goldberg J."/>
            <person name="Griggs A."/>
            <person name="Gujja S."/>
            <person name="Hansen M."/>
            <person name="Howarth C."/>
            <person name="Imamovic A."/>
            <person name="Ireland A."/>
            <person name="Larimer J."/>
            <person name="McCowan C."/>
            <person name="Murphy C."/>
            <person name="Pearson M."/>
            <person name="Poon T.W."/>
            <person name="Priest M."/>
            <person name="Roberts A."/>
            <person name="Saif S."/>
            <person name="Shea T."/>
            <person name="Sykes S."/>
            <person name="Wortman J."/>
            <person name="Nusbaum C."/>
            <person name="Birren B."/>
        </authorList>
    </citation>
    <scope>NUCLEOTIDE SEQUENCE [LARGE SCALE GENOMIC DNA]</scope>
    <source>
        <strain evidence="2 3">CC55_001C</strain>
    </source>
</reference>
<dbReference type="SUPFAM" id="SSF53448">
    <property type="entry name" value="Nucleotide-diphospho-sugar transferases"/>
    <property type="match status" value="2"/>
</dbReference>
<dbReference type="EMBL" id="AZJF01000001">
    <property type="protein sequence ID" value="ETD20711.1"/>
    <property type="molecule type" value="Genomic_DNA"/>
</dbReference>
<sequence>MKNEFYVTAYRFHVKDRNTLLIQGWFAENEMGENQLVASIDDEKLVYKTEQHTDVVDAHQCADGKAEIKNRMYLWVKLPKDWRNKKYLTLVNQCQNQMRESLRIKISHLEKLENKIEHCIDGGTVGNQVFRVTGWFVSTEEVKITLYDSEDRKLDNVIKYKRRNDVMRHYPECTEKEVHGFTAECSGSVPKKIKIVMKSGKQTARSELILKPSKIKKGIQKLKKSGFKAYVYYQQFGIKRTIDRFYTKLTHKDEVSYKNWMKTHFPTEKMLAEQRKQHFTYEPKISIVVPLYKTPEKYLDEMIDSIKKQTYGNWELCMSDGSGKDSPIKEKLCQYAAKDARIKVVHNENQLHISDNTNEALKICTGDYIAFGDHDDLLAPDAFYECVRLLNQDQTIEAIYTDEDKISMDGKEHFQPHFKTDFNIDLLRSVNYICHLFVVKRSLFEKVGLLNHEYDGAQDYDFVLRCAEQAVNIRHIPKILYHWRAHKDSTAENPESKRYAFEAGIRAIQAHYDRCGIDAEVSAEQLNGIYRSKYRLKEQPLVSVIIPNKDHTEDLDKCIRSIEEKGTYKNIEYIVIENNSQKKETFAYYEKLQAENPKVKVVFWEREFNYSAINNYGVGFAKGEYLLFLNNDTEIINPDCIEELLGYCMRDDVGIVGARLYYEDDTIQHVGVIIGLGGVAGHTFVGEPKDSLGYFGRIVTAQDYSAVTAACLMTKRKVFEKVNGFEEKLAVAFNDVDFCLKVREAGYLVVYNPYAELHHYESKSRGLEDTEEKVLRFQGEIRTFQYRWKEILNEGDPYYSPNLTLDKTDFSLRI</sequence>
<comment type="caution">
    <text evidence="2">The sequence shown here is derived from an EMBL/GenBank/DDBJ whole genome shotgun (WGS) entry which is preliminary data.</text>
</comment>
<feature type="domain" description="Glycosyltransferase 2-like" evidence="1">
    <location>
        <begin position="286"/>
        <end position="447"/>
    </location>
</feature>
<dbReference type="GO" id="GO:0016757">
    <property type="term" value="F:glycosyltransferase activity"/>
    <property type="evidence" value="ECO:0007669"/>
    <property type="project" value="UniProtKB-KW"/>
</dbReference>
<dbReference type="CDD" id="cd04186">
    <property type="entry name" value="GT_2_like_c"/>
    <property type="match status" value="1"/>
</dbReference>
<evidence type="ECO:0000313" key="3">
    <source>
        <dbReference type="Proteomes" id="UP000018690"/>
    </source>
</evidence>
<protein>
    <recommendedName>
        <fullName evidence="1">Glycosyltransferase 2-like domain-containing protein</fullName>
    </recommendedName>
</protein>
<evidence type="ECO:0000313" key="2">
    <source>
        <dbReference type="EMBL" id="ETD20711.1"/>
    </source>
</evidence>
<accession>A0A829NSD4</accession>
<keyword evidence="3" id="KW-1185">Reference proteome</keyword>
<dbReference type="Gene3D" id="3.90.550.10">
    <property type="entry name" value="Spore Coat Polysaccharide Biosynthesis Protein SpsA, Chain A"/>
    <property type="match status" value="2"/>
</dbReference>
<name>A0A829NSD4_MEDG5</name>
<evidence type="ECO:0000259" key="1">
    <source>
        <dbReference type="Pfam" id="PF00535"/>
    </source>
</evidence>
<dbReference type="RefSeq" id="WP_009243948.1">
    <property type="nucleotide sequence ID" value="NZ_KI669414.1"/>
</dbReference>
<proteinExistence type="predicted"/>
<gene>
    <name evidence="2" type="ORF">HMPREF1201_00716</name>
</gene>
<dbReference type="AlphaFoldDB" id="A0A829NSD4"/>
<feature type="domain" description="Glycosyltransferase 2-like" evidence="1">
    <location>
        <begin position="543"/>
        <end position="669"/>
    </location>
</feature>
<dbReference type="Proteomes" id="UP000018690">
    <property type="component" value="Unassembled WGS sequence"/>
</dbReference>
<dbReference type="PANTHER" id="PTHR43179:SF7">
    <property type="entry name" value="RHAMNOSYLTRANSFERASE WBBL"/>
    <property type="match status" value="1"/>
</dbReference>
<dbReference type="Pfam" id="PF00535">
    <property type="entry name" value="Glycos_transf_2"/>
    <property type="match status" value="2"/>
</dbReference>
<dbReference type="InterPro" id="IPR001173">
    <property type="entry name" value="Glyco_trans_2-like"/>
</dbReference>
<organism evidence="2 3">
    <name type="scientific">Mediterraneibacter gnavus (strain CC55_001C)</name>
    <dbReference type="NCBI Taxonomy" id="1073375"/>
    <lineage>
        <taxon>Bacteria</taxon>
        <taxon>Bacillati</taxon>
        <taxon>Bacillota</taxon>
        <taxon>Clostridia</taxon>
        <taxon>Lachnospirales</taxon>
        <taxon>Lachnospiraceae</taxon>
        <taxon>Mediterraneibacter</taxon>
    </lineage>
</organism>
<dbReference type="CDD" id="cd04184">
    <property type="entry name" value="GT2_RfbC_Mx_like"/>
    <property type="match status" value="1"/>
</dbReference>